<dbReference type="InterPro" id="IPR036291">
    <property type="entry name" value="NAD(P)-bd_dom_sf"/>
</dbReference>
<dbReference type="Pfam" id="PF04321">
    <property type="entry name" value="RmlD_sub_bind"/>
    <property type="match status" value="1"/>
</dbReference>
<dbReference type="Gene3D" id="3.40.50.720">
    <property type="entry name" value="NAD(P)-binding Rossmann-like Domain"/>
    <property type="match status" value="1"/>
</dbReference>
<sequence>MKLIFTEIPNEAEIYHYSDSASCSQHEIAVEILKNASAEINEMLLHDLVSKAGRSMSKVLCCGRIENRFGANLFGWKGGLDEFQALSQR</sequence>
<evidence type="ECO:0000313" key="3">
    <source>
        <dbReference type="Proteomes" id="UP000434580"/>
    </source>
</evidence>
<evidence type="ECO:0000313" key="2">
    <source>
        <dbReference type="EMBL" id="CAA0080691.1"/>
    </source>
</evidence>
<dbReference type="Proteomes" id="UP000434580">
    <property type="component" value="Unassembled WGS sequence"/>
</dbReference>
<evidence type="ECO:0000259" key="1">
    <source>
        <dbReference type="Pfam" id="PF04321"/>
    </source>
</evidence>
<proteinExistence type="predicted"/>
<dbReference type="SUPFAM" id="SSF51735">
    <property type="entry name" value="NAD(P)-binding Rossmann-fold domains"/>
    <property type="match status" value="1"/>
</dbReference>
<feature type="domain" description="RmlD-like substrate binding" evidence="1">
    <location>
        <begin position="10"/>
        <end position="83"/>
    </location>
</feature>
<dbReference type="AlphaFoldDB" id="A0A5S9MVL6"/>
<organism evidence="2 3">
    <name type="scientific">BD1-7 clade bacterium</name>
    <dbReference type="NCBI Taxonomy" id="2029982"/>
    <lineage>
        <taxon>Bacteria</taxon>
        <taxon>Pseudomonadati</taxon>
        <taxon>Pseudomonadota</taxon>
        <taxon>Gammaproteobacteria</taxon>
        <taxon>Cellvibrionales</taxon>
        <taxon>Spongiibacteraceae</taxon>
        <taxon>BD1-7 clade</taxon>
    </lineage>
</organism>
<dbReference type="InterPro" id="IPR029903">
    <property type="entry name" value="RmlD-like-bd"/>
</dbReference>
<dbReference type="EMBL" id="CACSII010000001">
    <property type="protein sequence ID" value="CAA0080691.1"/>
    <property type="molecule type" value="Genomic_DNA"/>
</dbReference>
<dbReference type="Gene3D" id="3.90.25.10">
    <property type="entry name" value="UDP-galactose 4-epimerase, domain 1"/>
    <property type="match status" value="1"/>
</dbReference>
<protein>
    <recommendedName>
        <fullName evidence="1">RmlD-like substrate binding domain-containing protein</fullName>
    </recommendedName>
</protein>
<accession>A0A5S9MVL6</accession>
<gene>
    <name evidence="2" type="ORF">DPBNPPHM_00280</name>
</gene>
<reference evidence="2 3" key="1">
    <citation type="submission" date="2019-11" db="EMBL/GenBank/DDBJ databases">
        <authorList>
            <person name="Holert J."/>
        </authorList>
    </citation>
    <scope>NUCLEOTIDE SEQUENCE [LARGE SCALE GENOMIC DNA]</scope>
    <source>
        <strain evidence="2">BC5_2</strain>
    </source>
</reference>
<name>A0A5S9MVL6_9GAMM</name>